<organism evidence="1 2">
    <name type="scientific">Nibea albiflora</name>
    <name type="common">Yellow drum</name>
    <name type="synonym">Corvina albiflora</name>
    <dbReference type="NCBI Taxonomy" id="240163"/>
    <lineage>
        <taxon>Eukaryota</taxon>
        <taxon>Metazoa</taxon>
        <taxon>Chordata</taxon>
        <taxon>Craniata</taxon>
        <taxon>Vertebrata</taxon>
        <taxon>Euteleostomi</taxon>
        <taxon>Actinopterygii</taxon>
        <taxon>Neopterygii</taxon>
        <taxon>Teleostei</taxon>
        <taxon>Neoteleostei</taxon>
        <taxon>Acanthomorphata</taxon>
        <taxon>Eupercaria</taxon>
        <taxon>Sciaenidae</taxon>
        <taxon>Nibea</taxon>
    </lineage>
</organism>
<reference evidence="1" key="1">
    <citation type="submission" date="2020-04" db="EMBL/GenBank/DDBJ databases">
        <title>A chromosome-scale assembly and high-density genetic map of the yellow drum (Nibea albiflora) genome.</title>
        <authorList>
            <person name="Xu D."/>
            <person name="Zhang W."/>
            <person name="Chen R."/>
            <person name="Tan P."/>
            <person name="Wang L."/>
            <person name="Song H."/>
            <person name="Tian L."/>
            <person name="Zhu Q."/>
            <person name="Wang B."/>
        </authorList>
    </citation>
    <scope>NUCLEOTIDE SEQUENCE</scope>
    <source>
        <strain evidence="1">ZJHYS-2018</strain>
    </source>
</reference>
<protein>
    <submittedName>
        <fullName evidence="1">Anosmin-1</fullName>
    </submittedName>
</protein>
<accession>A0ACB7EFI7</accession>
<sequence>MPGRSINNSLRLHCNKFTRERVPLKPRKELVFLEQPSGQLEIRWSSKFNISVEPVLYVVQRRWNYGIHPSEDDATEWQTVAQTAEERVQLADIRASRWYQFRVAAVNVHGTRGFTAPSKHFRSSRDVLTVLFRVVAMPTDPSAPPSPTSLRVTNVTLGDEGLVTARLNWTLPEEPDIPIHHYKVFWSWTVPTKSMVPSKKKRRKTTNGAQSWVDLEGLQQNSSYTVELQAVTYWGQVRLKSTKASLHFSTSQNNESAKSVLKSKKEEISPLSSTMAKRPSGPLEVGTPFYQDGQLQVRVYWKNRGDPSVSRYHVQWIPEYCSHNETRGPEKSVTQENYINLPGLLFSCKYKVTVHMLKSKRRSKDESTTFLTPSCATIRSKTHKHIPCPGEGAPVTETTFLPAALGLPKVLAKPENLTASFSINEGNITGNFLWRVSRVAPHQRITGFQVTWAEITTESRQNSLPNSIISQSQILPPDHNLLVVSNLRPSTYYRLEVQVITTGGEGPATVKTFQTPNILPVIQHPEASVLTEVQAGPLYRVVDSPLSITCNVSGFKNVDAEKEFEFRFKKPGLAVEINVISTHKQDFSYALFSSRVRSGEVTLTHLSANSVIFKIERLKKGDEGEYDCTAVDLELLYNGLYSVQTTVKVIDDSLSVSSPASTSLSYNEGDALTLTCQASSNTVQHTHLSLAWYLHKDGEDEAQPIISLNRDFTLSPGQGFEGRYQAGLISLDKVGEATYKLKMAQLELSDQGSIYCQAQEWIQDPDRSWYSIVKKKAAETTTLTVKARAEVVPDTSSLLVRISAQQTTLQEGQELSLSCTVDTQNPEEKFFAVAWFKDSVEMARSWPYRQLCLWGPAIACGRKEGELRAARTGARDYHLILQPIRTEDQGQYFCRAWPFDRGQDGAFTQRAAQDSSPQPISISATESGLSLSMQSSASVNEGDRLHLTCTVQGVKGLLSVTWQRKASSTATAAFTEVIGLSQEGVMEKAQEFMSRKIRATRPAADSFTLEFDEVTQADSGVYQCTVSEWKADKTKTNSQSQTATVTVAPADTFVKLKLVSRKSVVALGESVELMCRVIGPRVPLTLTWSLQRDSSNPDNILTLYSDGGISWFGDESTYQLRVENKNNEVVHYLLINGASERESGSYRCSASVFQQNVYKKLTPSNQLALKVQKPASKLAVTTAPSLTSDVNTDIEIKCSVITQTSLSSRYAVTWLLQQGAENKTIISSDQDAIITFGPQVVESLRQRISMRRAEGPSFELTIRQAEISDGGSYICRVVEWIQAPRGEWFELSQVSKTTKITVAEPANDLRVGKINQTLSISEGNEAEVTCNITSGATSPSFFYKVTWFYTGPGSSVTNPLVELDHTGVLSYLENEGLRGLQRRLRLSRPTQNSFYLGIQRAHEGDSGTYMCRVEQYQLDRDGQWQQKASENSSSTTLTVNLAAYRNSTLEDKSGNAVQLRFSHPLPNQFNLAVVKPNLDHSGLYYCEVEEWLQSLSHGWRKVAVETSGHLTVHVSTEGDADAHSEPACRSGMWIGIFVAYVMCTIVVIAIVVVKGFHKRGKKSEPSLWAEEHALNTKPSTEY</sequence>
<dbReference type="EMBL" id="CM024796">
    <property type="protein sequence ID" value="KAG8000615.1"/>
    <property type="molecule type" value="Genomic_DNA"/>
</dbReference>
<gene>
    <name evidence="1" type="primary">ANOS1.2</name>
    <name evidence="1" type="ORF">GBF38_017041</name>
</gene>
<dbReference type="Proteomes" id="UP000805704">
    <property type="component" value="Chromosome 8"/>
</dbReference>
<evidence type="ECO:0000313" key="2">
    <source>
        <dbReference type="Proteomes" id="UP000805704"/>
    </source>
</evidence>
<keyword evidence="2" id="KW-1185">Reference proteome</keyword>
<name>A0ACB7EFI7_NIBAL</name>
<comment type="caution">
    <text evidence="1">The sequence shown here is derived from an EMBL/GenBank/DDBJ whole genome shotgun (WGS) entry which is preliminary data.</text>
</comment>
<proteinExistence type="predicted"/>
<evidence type="ECO:0000313" key="1">
    <source>
        <dbReference type="EMBL" id="KAG8000615.1"/>
    </source>
</evidence>